<dbReference type="InterPro" id="IPR013325">
    <property type="entry name" value="RNA_pol_sigma_r2"/>
</dbReference>
<dbReference type="SUPFAM" id="SSF88946">
    <property type="entry name" value="Sigma2 domain of RNA polymerase sigma factors"/>
    <property type="match status" value="1"/>
</dbReference>
<evidence type="ECO:0000313" key="8">
    <source>
        <dbReference type="EMBL" id="CAH1057304.1"/>
    </source>
</evidence>
<evidence type="ECO:0000256" key="3">
    <source>
        <dbReference type="ARBA" id="ARBA00023082"/>
    </source>
</evidence>
<dbReference type="InterPro" id="IPR014284">
    <property type="entry name" value="RNA_pol_sigma-70_dom"/>
</dbReference>
<organism evidence="8 9">
    <name type="scientific">Paenibacillus pseudetheri</name>
    <dbReference type="NCBI Taxonomy" id="2897682"/>
    <lineage>
        <taxon>Bacteria</taxon>
        <taxon>Bacillati</taxon>
        <taxon>Bacillota</taxon>
        <taxon>Bacilli</taxon>
        <taxon>Bacillales</taxon>
        <taxon>Paenibacillaceae</taxon>
        <taxon>Paenibacillus</taxon>
    </lineage>
</organism>
<keyword evidence="2" id="KW-0805">Transcription regulation</keyword>
<dbReference type="PANTHER" id="PTHR43133:SF8">
    <property type="entry name" value="RNA POLYMERASE SIGMA FACTOR HI_1459-RELATED"/>
    <property type="match status" value="1"/>
</dbReference>
<evidence type="ECO:0000313" key="9">
    <source>
        <dbReference type="Proteomes" id="UP000838749"/>
    </source>
</evidence>
<dbReference type="NCBIfam" id="TIGR02937">
    <property type="entry name" value="sigma70-ECF"/>
    <property type="match status" value="1"/>
</dbReference>
<name>A0ABN8FP58_9BACL</name>
<dbReference type="InterPro" id="IPR007630">
    <property type="entry name" value="RNA_pol_sigma70_r4"/>
</dbReference>
<keyword evidence="4" id="KW-0238">DNA-binding</keyword>
<evidence type="ECO:0000259" key="6">
    <source>
        <dbReference type="Pfam" id="PF04542"/>
    </source>
</evidence>
<dbReference type="EMBL" id="CAKMAB010000018">
    <property type="protein sequence ID" value="CAH1057304.1"/>
    <property type="molecule type" value="Genomic_DNA"/>
</dbReference>
<feature type="domain" description="RNA polymerase sigma-70 region 4" evidence="7">
    <location>
        <begin position="152"/>
        <end position="198"/>
    </location>
</feature>
<dbReference type="InterPro" id="IPR039425">
    <property type="entry name" value="RNA_pol_sigma-70-like"/>
</dbReference>
<comment type="caution">
    <text evidence="8">The sequence shown here is derived from an EMBL/GenBank/DDBJ whole genome shotgun (WGS) entry which is preliminary data.</text>
</comment>
<protein>
    <recommendedName>
        <fullName evidence="10">RNA polymerase subunit sigma-70</fullName>
    </recommendedName>
</protein>
<dbReference type="InterPro" id="IPR036388">
    <property type="entry name" value="WH-like_DNA-bd_sf"/>
</dbReference>
<dbReference type="InterPro" id="IPR013324">
    <property type="entry name" value="RNA_pol_sigma_r3/r4-like"/>
</dbReference>
<keyword evidence="9" id="KW-1185">Reference proteome</keyword>
<proteinExistence type="inferred from homology"/>
<dbReference type="Gene3D" id="1.10.1740.10">
    <property type="match status" value="1"/>
</dbReference>
<evidence type="ECO:0008006" key="10">
    <source>
        <dbReference type="Google" id="ProtNLM"/>
    </source>
</evidence>
<dbReference type="Pfam" id="PF04545">
    <property type="entry name" value="Sigma70_r4"/>
    <property type="match status" value="1"/>
</dbReference>
<dbReference type="Gene3D" id="1.10.10.10">
    <property type="entry name" value="Winged helix-like DNA-binding domain superfamily/Winged helix DNA-binding domain"/>
    <property type="match status" value="1"/>
</dbReference>
<evidence type="ECO:0000256" key="4">
    <source>
        <dbReference type="ARBA" id="ARBA00023125"/>
    </source>
</evidence>
<evidence type="ECO:0000256" key="2">
    <source>
        <dbReference type="ARBA" id="ARBA00023015"/>
    </source>
</evidence>
<gene>
    <name evidence="8" type="ORF">PAECIP111894_03462</name>
</gene>
<evidence type="ECO:0000259" key="7">
    <source>
        <dbReference type="Pfam" id="PF04545"/>
    </source>
</evidence>
<reference evidence="8" key="1">
    <citation type="submission" date="2021-12" db="EMBL/GenBank/DDBJ databases">
        <authorList>
            <person name="Criscuolo A."/>
        </authorList>
    </citation>
    <scope>NUCLEOTIDE SEQUENCE</scope>
    <source>
        <strain evidence="8">CIP111894</strain>
    </source>
</reference>
<evidence type="ECO:0000256" key="1">
    <source>
        <dbReference type="ARBA" id="ARBA00010641"/>
    </source>
</evidence>
<dbReference type="SUPFAM" id="SSF88659">
    <property type="entry name" value="Sigma3 and sigma4 domains of RNA polymerase sigma factors"/>
    <property type="match status" value="1"/>
</dbReference>
<keyword evidence="3" id="KW-0731">Sigma factor</keyword>
<dbReference type="InterPro" id="IPR007627">
    <property type="entry name" value="RNA_pol_sigma70_r2"/>
</dbReference>
<evidence type="ECO:0000256" key="5">
    <source>
        <dbReference type="ARBA" id="ARBA00023163"/>
    </source>
</evidence>
<comment type="similarity">
    <text evidence="1">Belongs to the sigma-70 factor family. ECF subfamily.</text>
</comment>
<feature type="domain" description="RNA polymerase sigma-70 region 2" evidence="6">
    <location>
        <begin position="47"/>
        <end position="103"/>
    </location>
</feature>
<dbReference type="PANTHER" id="PTHR43133">
    <property type="entry name" value="RNA POLYMERASE ECF-TYPE SIGMA FACTO"/>
    <property type="match status" value="1"/>
</dbReference>
<keyword evidence="5" id="KW-0804">Transcription</keyword>
<dbReference type="Proteomes" id="UP000838749">
    <property type="component" value="Unassembled WGS sequence"/>
</dbReference>
<accession>A0ABN8FP58</accession>
<dbReference type="Pfam" id="PF04542">
    <property type="entry name" value="Sigma70_r2"/>
    <property type="match status" value="1"/>
</dbReference>
<sequence length="208" mass="24334">MQPKPIFSYFISEALIKLNGSDGMDDSEIIQLYFARNETAIEETSKKYRNYCTKIAHNILSNFEDSEECVNDTFLGAWETIPPKTPTKLSSFLGRITRNIALNKHDYYMAKKRNKKFDTILDELNDCLSSPDNVESQYEEEQIAESISNFLLKINEDHRNIFLRRYWYSDSLADIATRFSISESKTKSVLFRTRKKLQIYLTKEGYIV</sequence>